<gene>
    <name evidence="2" type="ORF">BU26DRAFT_234014</name>
</gene>
<dbReference type="InterPro" id="IPR032675">
    <property type="entry name" value="LRR_dom_sf"/>
</dbReference>
<dbReference type="AlphaFoldDB" id="A0A6A6ITZ4"/>
<evidence type="ECO:0000313" key="3">
    <source>
        <dbReference type="Proteomes" id="UP000800094"/>
    </source>
</evidence>
<name>A0A6A6ITZ4_9PLEO</name>
<dbReference type="Pfam" id="PF12937">
    <property type="entry name" value="F-box-like"/>
    <property type="match status" value="1"/>
</dbReference>
<dbReference type="SUPFAM" id="SSF81383">
    <property type="entry name" value="F-box domain"/>
    <property type="match status" value="1"/>
</dbReference>
<dbReference type="EMBL" id="ML987191">
    <property type="protein sequence ID" value="KAF2254015.1"/>
    <property type="molecule type" value="Genomic_DNA"/>
</dbReference>
<dbReference type="CDD" id="cd09917">
    <property type="entry name" value="F-box_SF"/>
    <property type="match status" value="1"/>
</dbReference>
<dbReference type="Proteomes" id="UP000800094">
    <property type="component" value="Unassembled WGS sequence"/>
</dbReference>
<organism evidence="2 3">
    <name type="scientific">Trematosphaeria pertusa</name>
    <dbReference type="NCBI Taxonomy" id="390896"/>
    <lineage>
        <taxon>Eukaryota</taxon>
        <taxon>Fungi</taxon>
        <taxon>Dikarya</taxon>
        <taxon>Ascomycota</taxon>
        <taxon>Pezizomycotina</taxon>
        <taxon>Dothideomycetes</taxon>
        <taxon>Pleosporomycetidae</taxon>
        <taxon>Pleosporales</taxon>
        <taxon>Massarineae</taxon>
        <taxon>Trematosphaeriaceae</taxon>
        <taxon>Trematosphaeria</taxon>
    </lineage>
</organism>
<protein>
    <recommendedName>
        <fullName evidence="1">F-box domain-containing protein</fullName>
    </recommendedName>
</protein>
<sequence length="443" mass="49441">MACSRKLPNEILLDIFERLQDSPTILLNAMKCCRRWHRLASAVLYTNVSIDSKLRKDSTGARFAKQVTQCDLVQSFSLQITQVHLMGFNIFSTDAFDRLTELCDVLARMKNLRTFALSFEEPDGQGFSAPGFAIVSILNSLPKGVVNLNLDCDRISRTDLGQPHSCHALSALIPRLRSLRLRTSLLCSGLLASIFPQATLDHERDTLPKAPTSPCATSSLEYVLIHLTTYPEPERGPHTALCFSGDKTLHGSRLASMLGNLYEMGAFPRLRQFAVIGRVDATPSPRNDTWNVFKARVLTKDFVRTTTLPWCARGGSSSLYMIRDQDGDWFGSSKEISRALEGPLAWTHAGIKAPQAPQADYNSCWKLDHSQLIARESVIEKFGVSFRLWKHEHATGLRLLDPRTATGFADTAAMTQLLPPGWVWVPEGPWNWTIEPEPMETAL</sequence>
<dbReference type="InterPro" id="IPR036047">
    <property type="entry name" value="F-box-like_dom_sf"/>
</dbReference>
<dbReference type="GeneID" id="54574245"/>
<dbReference type="Gene3D" id="3.80.10.10">
    <property type="entry name" value="Ribonuclease Inhibitor"/>
    <property type="match status" value="1"/>
</dbReference>
<proteinExistence type="predicted"/>
<evidence type="ECO:0000259" key="1">
    <source>
        <dbReference type="Pfam" id="PF12937"/>
    </source>
</evidence>
<dbReference type="OrthoDB" id="4192220at2759"/>
<reference evidence="2" key="1">
    <citation type="journal article" date="2020" name="Stud. Mycol.">
        <title>101 Dothideomycetes genomes: a test case for predicting lifestyles and emergence of pathogens.</title>
        <authorList>
            <person name="Haridas S."/>
            <person name="Albert R."/>
            <person name="Binder M."/>
            <person name="Bloem J."/>
            <person name="Labutti K."/>
            <person name="Salamov A."/>
            <person name="Andreopoulos B."/>
            <person name="Baker S."/>
            <person name="Barry K."/>
            <person name="Bills G."/>
            <person name="Bluhm B."/>
            <person name="Cannon C."/>
            <person name="Castanera R."/>
            <person name="Culley D."/>
            <person name="Daum C."/>
            <person name="Ezra D."/>
            <person name="Gonzalez J."/>
            <person name="Henrissat B."/>
            <person name="Kuo A."/>
            <person name="Liang C."/>
            <person name="Lipzen A."/>
            <person name="Lutzoni F."/>
            <person name="Magnuson J."/>
            <person name="Mondo S."/>
            <person name="Nolan M."/>
            <person name="Ohm R."/>
            <person name="Pangilinan J."/>
            <person name="Park H.-J."/>
            <person name="Ramirez L."/>
            <person name="Alfaro M."/>
            <person name="Sun H."/>
            <person name="Tritt A."/>
            <person name="Yoshinaga Y."/>
            <person name="Zwiers L.-H."/>
            <person name="Turgeon B."/>
            <person name="Goodwin S."/>
            <person name="Spatafora J."/>
            <person name="Crous P."/>
            <person name="Grigoriev I."/>
        </authorList>
    </citation>
    <scope>NUCLEOTIDE SEQUENCE</scope>
    <source>
        <strain evidence="2">CBS 122368</strain>
    </source>
</reference>
<feature type="domain" description="F-box" evidence="1">
    <location>
        <begin position="6"/>
        <end position="50"/>
    </location>
</feature>
<accession>A0A6A6ITZ4</accession>
<dbReference type="InterPro" id="IPR001810">
    <property type="entry name" value="F-box_dom"/>
</dbReference>
<keyword evidence="3" id="KW-1185">Reference proteome</keyword>
<evidence type="ECO:0000313" key="2">
    <source>
        <dbReference type="EMBL" id="KAF2254015.1"/>
    </source>
</evidence>
<dbReference type="RefSeq" id="XP_033689019.1">
    <property type="nucleotide sequence ID" value="XM_033820915.1"/>
</dbReference>